<dbReference type="PROSITE" id="PS50039">
    <property type="entry name" value="FORK_HEAD_3"/>
    <property type="match status" value="1"/>
</dbReference>
<proteinExistence type="predicted"/>
<dbReference type="AlphaFoldDB" id="A0A7T8KA27"/>
<gene>
    <name evidence="6" type="ORF">FKW44_011142</name>
</gene>
<keyword evidence="1 3" id="KW-0238">DNA-binding</keyword>
<dbReference type="InterPro" id="IPR011011">
    <property type="entry name" value="Znf_FYVE_PHD"/>
</dbReference>
<sequence>MDSCASKILSDEYMEVEDEIFCSGSRSQDLLLMSPRTRIPAKRKSSHEDTLHSSPKVQTLDSSSPTFKTPSKSYSSKKQTFHKRDPSIPMDGTPINVFARKSAASIGFLNKSLSPSTEIFAIKSSPPMSSTTRPLMDSMIKTPEKKNQKAESMGNKTRKIVSSLSDKEFQFMVTVKESTLSAKKDAHLGDDSPVSPVRSRSRRETKLPLKFRDAEFLSSPKLKPLSSPIKDSTECVPAKKTGTIKLASVPAKTVEESKTSEGNNIMHCGGLERNGLLKQSSCFRPLEPTPLKKEEAPSSIMFFENHPLKVLPREDSRPNSLINKEFSSVMDTISHFRDPPASPSSSQLVIKPIETKGKPKLSYSALIAIALCNLPRKRGTLSMLYEYIMLKFPYYKTVDKSGWQNSIRHNLSLNKCFVKTDRKDDDGYGKGSFWVFDPLKVKNGAIKNYEKVMESEGLFLEASKEDISPPSPPPPPPSIALPITEPEDKIQLSSPRAFYRDIMESEFEVPAVSSKSPQRAVMGSMDYYWTGSDPYDLDQVLKGGLGVLGVSGSPQEALCFLCGSAGKDAVFIHCCVCCEPFHPFCVDPEMPQHGRGGGLGLPEVRRLPNLWPARGETAQMPDVSTCLSRRLSFGNSKEIPQGRTSMGKANYIMENKLRYLNGLIN</sequence>
<dbReference type="EMBL" id="CP045896">
    <property type="protein sequence ID" value="QQP50215.1"/>
    <property type="molecule type" value="Genomic_DNA"/>
</dbReference>
<comment type="subcellular location">
    <subcellularLocation>
        <location evidence="3">Nucleus</location>
    </subcellularLocation>
</comment>
<evidence type="ECO:0000256" key="3">
    <source>
        <dbReference type="PROSITE-ProRule" id="PRU00089"/>
    </source>
</evidence>
<accession>A0A7T8KA27</accession>
<keyword evidence="6" id="KW-0808">Transferase</keyword>
<keyword evidence="2 3" id="KW-0539">Nucleus</keyword>
<feature type="DNA-binding region" description="Fork-head" evidence="3">
    <location>
        <begin position="358"/>
        <end position="451"/>
    </location>
</feature>
<evidence type="ECO:0000256" key="2">
    <source>
        <dbReference type="ARBA" id="ARBA00023242"/>
    </source>
</evidence>
<dbReference type="SMART" id="SM00339">
    <property type="entry name" value="FH"/>
    <property type="match status" value="1"/>
</dbReference>
<dbReference type="PRINTS" id="PR00053">
    <property type="entry name" value="FORKHEAD"/>
</dbReference>
<dbReference type="PANTHER" id="PTHR11829">
    <property type="entry name" value="FORKHEAD BOX PROTEIN"/>
    <property type="match status" value="1"/>
</dbReference>
<evidence type="ECO:0000313" key="6">
    <source>
        <dbReference type="EMBL" id="QQP50215.1"/>
    </source>
</evidence>
<dbReference type="PROSITE" id="PS00658">
    <property type="entry name" value="FORK_HEAD_2"/>
    <property type="match status" value="1"/>
</dbReference>
<dbReference type="Pfam" id="PF00250">
    <property type="entry name" value="Forkhead"/>
    <property type="match status" value="1"/>
</dbReference>
<dbReference type="Proteomes" id="UP000595437">
    <property type="component" value="Chromosome 7"/>
</dbReference>
<reference evidence="7" key="1">
    <citation type="submission" date="2021-01" db="EMBL/GenBank/DDBJ databases">
        <title>Caligus Genome Assembly.</title>
        <authorList>
            <person name="Gallardo-Escarate C."/>
        </authorList>
    </citation>
    <scope>NUCLEOTIDE SEQUENCE [LARGE SCALE GENOMIC DNA]</scope>
</reference>
<protein>
    <submittedName>
        <fullName evidence="6">Histonelysine Nmethyltransferase 2Alike</fullName>
    </submittedName>
</protein>
<dbReference type="InterPro" id="IPR030456">
    <property type="entry name" value="TF_fork_head_CS_2"/>
</dbReference>
<dbReference type="OrthoDB" id="691130at2759"/>
<dbReference type="InterPro" id="IPR036390">
    <property type="entry name" value="WH_DNA-bd_sf"/>
</dbReference>
<keyword evidence="7" id="KW-1185">Reference proteome</keyword>
<feature type="region of interest" description="Disordered" evidence="4">
    <location>
        <begin position="184"/>
        <end position="205"/>
    </location>
</feature>
<dbReference type="GO" id="GO:0000981">
    <property type="term" value="F:DNA-binding transcription factor activity, RNA polymerase II-specific"/>
    <property type="evidence" value="ECO:0007669"/>
    <property type="project" value="TreeGrafter"/>
</dbReference>
<dbReference type="GO" id="GO:0008168">
    <property type="term" value="F:methyltransferase activity"/>
    <property type="evidence" value="ECO:0007669"/>
    <property type="project" value="UniProtKB-KW"/>
</dbReference>
<dbReference type="Gene3D" id="1.10.10.10">
    <property type="entry name" value="Winged helix-like DNA-binding domain superfamily/Winged helix DNA-binding domain"/>
    <property type="match status" value="1"/>
</dbReference>
<dbReference type="InterPro" id="IPR001766">
    <property type="entry name" value="Fork_head_dom"/>
</dbReference>
<organism evidence="6 7">
    <name type="scientific">Caligus rogercresseyi</name>
    <name type="common">Sea louse</name>
    <dbReference type="NCBI Taxonomy" id="217165"/>
    <lineage>
        <taxon>Eukaryota</taxon>
        <taxon>Metazoa</taxon>
        <taxon>Ecdysozoa</taxon>
        <taxon>Arthropoda</taxon>
        <taxon>Crustacea</taxon>
        <taxon>Multicrustacea</taxon>
        <taxon>Hexanauplia</taxon>
        <taxon>Copepoda</taxon>
        <taxon>Siphonostomatoida</taxon>
        <taxon>Caligidae</taxon>
        <taxon>Caligus</taxon>
    </lineage>
</organism>
<evidence type="ECO:0000256" key="4">
    <source>
        <dbReference type="SAM" id="MobiDB-lite"/>
    </source>
</evidence>
<dbReference type="InterPro" id="IPR050211">
    <property type="entry name" value="FOX_domain-containing"/>
</dbReference>
<dbReference type="GO" id="GO:0030154">
    <property type="term" value="P:cell differentiation"/>
    <property type="evidence" value="ECO:0007669"/>
    <property type="project" value="TreeGrafter"/>
</dbReference>
<dbReference type="GO" id="GO:0005634">
    <property type="term" value="C:nucleus"/>
    <property type="evidence" value="ECO:0007669"/>
    <property type="project" value="UniProtKB-SubCell"/>
</dbReference>
<dbReference type="GO" id="GO:0032259">
    <property type="term" value="P:methylation"/>
    <property type="evidence" value="ECO:0007669"/>
    <property type="project" value="UniProtKB-KW"/>
</dbReference>
<feature type="compositionally biased region" description="Low complexity" evidence="4">
    <location>
        <begin position="62"/>
        <end position="78"/>
    </location>
</feature>
<feature type="region of interest" description="Disordered" evidence="4">
    <location>
        <begin position="34"/>
        <end position="88"/>
    </location>
</feature>
<dbReference type="SUPFAM" id="SSF46785">
    <property type="entry name" value="Winged helix' DNA-binding domain"/>
    <property type="match status" value="1"/>
</dbReference>
<dbReference type="GO" id="GO:0000978">
    <property type="term" value="F:RNA polymerase II cis-regulatory region sequence-specific DNA binding"/>
    <property type="evidence" value="ECO:0007669"/>
    <property type="project" value="TreeGrafter"/>
</dbReference>
<dbReference type="CDD" id="cd15506">
    <property type="entry name" value="PHD1_KMT2A_like"/>
    <property type="match status" value="1"/>
</dbReference>
<evidence type="ECO:0000313" key="7">
    <source>
        <dbReference type="Proteomes" id="UP000595437"/>
    </source>
</evidence>
<feature type="compositionally biased region" description="Polar residues" evidence="4">
    <location>
        <begin position="52"/>
        <end position="61"/>
    </location>
</feature>
<dbReference type="InterPro" id="IPR036388">
    <property type="entry name" value="WH-like_DNA-bd_sf"/>
</dbReference>
<dbReference type="PANTHER" id="PTHR11829:SF343">
    <property type="entry name" value="FORK-HEAD DOMAIN-CONTAINING PROTEIN"/>
    <property type="match status" value="1"/>
</dbReference>
<dbReference type="GO" id="GO:0009653">
    <property type="term" value="P:anatomical structure morphogenesis"/>
    <property type="evidence" value="ECO:0007669"/>
    <property type="project" value="TreeGrafter"/>
</dbReference>
<name>A0A7T8KA27_CALRO</name>
<keyword evidence="6" id="KW-0489">Methyltransferase</keyword>
<feature type="domain" description="Fork-head" evidence="5">
    <location>
        <begin position="358"/>
        <end position="451"/>
    </location>
</feature>
<evidence type="ECO:0000259" key="5">
    <source>
        <dbReference type="PROSITE" id="PS50039"/>
    </source>
</evidence>
<dbReference type="CDD" id="cd00059">
    <property type="entry name" value="FH_FOX"/>
    <property type="match status" value="1"/>
</dbReference>
<dbReference type="SUPFAM" id="SSF57903">
    <property type="entry name" value="FYVE/PHD zinc finger"/>
    <property type="match status" value="1"/>
</dbReference>
<evidence type="ECO:0000256" key="1">
    <source>
        <dbReference type="ARBA" id="ARBA00023125"/>
    </source>
</evidence>